<evidence type="ECO:0000256" key="3">
    <source>
        <dbReference type="ARBA" id="ARBA00022741"/>
    </source>
</evidence>
<dbReference type="SMART" id="SM00382">
    <property type="entry name" value="AAA"/>
    <property type="match status" value="1"/>
</dbReference>
<dbReference type="PANTHER" id="PTHR43499:SF1">
    <property type="entry name" value="ABC TRANSPORTER I FAMILY MEMBER 1"/>
    <property type="match status" value="1"/>
</dbReference>
<evidence type="ECO:0000256" key="7">
    <source>
        <dbReference type="ARBA" id="ARBA00023136"/>
    </source>
</evidence>
<dbReference type="PROSITE" id="PS00211">
    <property type="entry name" value="ABC_TRANSPORTER_1"/>
    <property type="match status" value="1"/>
</dbReference>
<dbReference type="InterPro" id="IPR017871">
    <property type="entry name" value="ABC_transporter-like_CS"/>
</dbReference>
<dbReference type="OrthoDB" id="9800654at2"/>
<dbReference type="RefSeq" id="WP_102075696.1">
    <property type="nucleotide sequence ID" value="NZ_PDNW01000027.1"/>
</dbReference>
<dbReference type="GO" id="GO:0017004">
    <property type="term" value="P:cytochrome complex assembly"/>
    <property type="evidence" value="ECO:0007669"/>
    <property type="project" value="UniProtKB-KW"/>
</dbReference>
<proteinExistence type="predicted"/>
<evidence type="ECO:0000256" key="4">
    <source>
        <dbReference type="ARBA" id="ARBA00022748"/>
    </source>
</evidence>
<keyword evidence="2" id="KW-1003">Cell membrane</keyword>
<keyword evidence="7" id="KW-0472">Membrane</keyword>
<dbReference type="Pfam" id="PF00005">
    <property type="entry name" value="ABC_tran"/>
    <property type="match status" value="1"/>
</dbReference>
<sequence length="204" mass="22481">MLEAINLDCVRGERRLFHNLNFQLKAGECLLVRGENGSGKTSLLRMLVGLTPPAAGAIDWRSSPIKKLGDEYRRELLYCGHPLGLKDDLSATENLIFSMALTDELVTQDAVYEALGKAGLQGREHLSVRALSQGQKRRVNLARLLLQKRTLWVLDEPLTALDAQASQWVVRVIDQHLSDGGIAVLTTHQDLTLAGTVHVIRVGV</sequence>
<gene>
    <name evidence="9" type="ORF">CR159_19855</name>
</gene>
<keyword evidence="6" id="KW-1278">Translocase</keyword>
<feature type="domain" description="ABC transporter" evidence="8">
    <location>
        <begin position="2"/>
        <end position="204"/>
    </location>
</feature>
<dbReference type="InterPro" id="IPR005895">
    <property type="entry name" value="ABC_transptr_haem_export_CcmA"/>
</dbReference>
<dbReference type="EMBL" id="PDNW01000027">
    <property type="protein sequence ID" value="PLC48109.1"/>
    <property type="molecule type" value="Genomic_DNA"/>
</dbReference>
<evidence type="ECO:0000256" key="6">
    <source>
        <dbReference type="ARBA" id="ARBA00022967"/>
    </source>
</evidence>
<evidence type="ECO:0000256" key="5">
    <source>
        <dbReference type="ARBA" id="ARBA00022840"/>
    </source>
</evidence>
<evidence type="ECO:0000259" key="8">
    <source>
        <dbReference type="PROSITE" id="PS50893"/>
    </source>
</evidence>
<dbReference type="AlphaFoldDB" id="A0A2N4TZC7"/>
<reference evidence="9 10" key="1">
    <citation type="submission" date="2017-10" db="EMBL/GenBank/DDBJ databases">
        <title>Two draft genome sequences of Pusillimonas sp. strains isolated from a nitrate- and radionuclide-contaminated groundwater in Russia.</title>
        <authorList>
            <person name="Grouzdev D.S."/>
            <person name="Tourova T.P."/>
            <person name="Goeva M.A."/>
            <person name="Babich T.L."/>
            <person name="Sokolova D.S."/>
            <person name="Abdullin R."/>
            <person name="Poltaraus A.B."/>
            <person name="Toshchakov S.V."/>
            <person name="Nazina T.N."/>
        </authorList>
    </citation>
    <scope>NUCLEOTIDE SEQUENCE [LARGE SCALE GENOMIC DNA]</scope>
    <source>
        <strain evidence="9 10">JR1/69-3-13</strain>
    </source>
</reference>
<dbReference type="GO" id="GO:0016887">
    <property type="term" value="F:ATP hydrolysis activity"/>
    <property type="evidence" value="ECO:0007669"/>
    <property type="project" value="InterPro"/>
</dbReference>
<dbReference type="PROSITE" id="PS50893">
    <property type="entry name" value="ABC_TRANSPORTER_2"/>
    <property type="match status" value="1"/>
</dbReference>
<keyword evidence="1" id="KW-0813">Transport</keyword>
<organism evidence="9 10">
    <name type="scientific">Pollutimonas subterranea</name>
    <dbReference type="NCBI Taxonomy" id="2045210"/>
    <lineage>
        <taxon>Bacteria</taxon>
        <taxon>Pseudomonadati</taxon>
        <taxon>Pseudomonadota</taxon>
        <taxon>Betaproteobacteria</taxon>
        <taxon>Burkholderiales</taxon>
        <taxon>Alcaligenaceae</taxon>
        <taxon>Pollutimonas</taxon>
    </lineage>
</organism>
<dbReference type="Proteomes" id="UP000234190">
    <property type="component" value="Unassembled WGS sequence"/>
</dbReference>
<evidence type="ECO:0000313" key="9">
    <source>
        <dbReference type="EMBL" id="PLC48109.1"/>
    </source>
</evidence>
<accession>A0A2N4TZC7</accession>
<protein>
    <submittedName>
        <fullName evidence="9">Heme ABC transporter ATP-binding protein CcmA</fullName>
    </submittedName>
</protein>
<keyword evidence="10" id="KW-1185">Reference proteome</keyword>
<dbReference type="SUPFAM" id="SSF52540">
    <property type="entry name" value="P-loop containing nucleoside triphosphate hydrolases"/>
    <property type="match status" value="1"/>
</dbReference>
<keyword evidence="5 9" id="KW-0067">ATP-binding</keyword>
<name>A0A2N4TZC7_9BURK</name>
<dbReference type="Gene3D" id="3.40.50.300">
    <property type="entry name" value="P-loop containing nucleotide triphosphate hydrolases"/>
    <property type="match status" value="1"/>
</dbReference>
<dbReference type="InterPro" id="IPR003439">
    <property type="entry name" value="ABC_transporter-like_ATP-bd"/>
</dbReference>
<evidence type="ECO:0000313" key="10">
    <source>
        <dbReference type="Proteomes" id="UP000234190"/>
    </source>
</evidence>
<keyword evidence="3" id="KW-0547">Nucleotide-binding</keyword>
<dbReference type="InterPro" id="IPR027417">
    <property type="entry name" value="P-loop_NTPase"/>
</dbReference>
<evidence type="ECO:0000256" key="1">
    <source>
        <dbReference type="ARBA" id="ARBA00022448"/>
    </source>
</evidence>
<dbReference type="PANTHER" id="PTHR43499">
    <property type="entry name" value="ABC TRANSPORTER I FAMILY MEMBER 1"/>
    <property type="match status" value="1"/>
</dbReference>
<dbReference type="GO" id="GO:0022857">
    <property type="term" value="F:transmembrane transporter activity"/>
    <property type="evidence" value="ECO:0007669"/>
    <property type="project" value="InterPro"/>
</dbReference>
<dbReference type="GO" id="GO:0005524">
    <property type="term" value="F:ATP binding"/>
    <property type="evidence" value="ECO:0007669"/>
    <property type="project" value="UniProtKB-KW"/>
</dbReference>
<dbReference type="NCBIfam" id="NF010061">
    <property type="entry name" value="PRK13538.1"/>
    <property type="match status" value="1"/>
</dbReference>
<comment type="caution">
    <text evidence="9">The sequence shown here is derived from an EMBL/GenBank/DDBJ whole genome shotgun (WGS) entry which is preliminary data.</text>
</comment>
<evidence type="ECO:0000256" key="2">
    <source>
        <dbReference type="ARBA" id="ARBA00022475"/>
    </source>
</evidence>
<keyword evidence="4" id="KW-0201">Cytochrome c-type biogenesis</keyword>
<dbReference type="NCBIfam" id="TIGR01189">
    <property type="entry name" value="ccmA"/>
    <property type="match status" value="1"/>
</dbReference>
<dbReference type="InterPro" id="IPR003593">
    <property type="entry name" value="AAA+_ATPase"/>
</dbReference>